<dbReference type="CDD" id="cd17932">
    <property type="entry name" value="DEXQc_UvrD"/>
    <property type="match status" value="1"/>
</dbReference>
<dbReference type="Pfam" id="PF13361">
    <property type="entry name" value="UvrD_C"/>
    <property type="match status" value="1"/>
</dbReference>
<evidence type="ECO:0000256" key="8">
    <source>
        <dbReference type="ARBA" id="ARBA00048988"/>
    </source>
</evidence>
<dbReference type="PANTHER" id="PTHR11070:SF2">
    <property type="entry name" value="ATP-DEPENDENT DNA HELICASE SRS2"/>
    <property type="match status" value="1"/>
</dbReference>
<protein>
    <recommendedName>
        <fullName evidence="7">DNA 3'-5' helicase</fullName>
        <ecNumber evidence="7">5.6.2.4</ecNumber>
    </recommendedName>
</protein>
<dbReference type="PANTHER" id="PTHR11070">
    <property type="entry name" value="UVRD / RECB / PCRA DNA HELICASE FAMILY MEMBER"/>
    <property type="match status" value="1"/>
</dbReference>
<keyword evidence="1 9" id="KW-0547">Nucleotide-binding</keyword>
<keyword evidence="4 9" id="KW-0067">ATP-binding</keyword>
<evidence type="ECO:0000259" key="10">
    <source>
        <dbReference type="PROSITE" id="PS51198"/>
    </source>
</evidence>
<dbReference type="Proteomes" id="UP001183388">
    <property type="component" value="Unassembled WGS sequence"/>
</dbReference>
<evidence type="ECO:0000256" key="2">
    <source>
        <dbReference type="ARBA" id="ARBA00022801"/>
    </source>
</evidence>
<keyword evidence="5" id="KW-0413">Isomerase</keyword>
<dbReference type="InterPro" id="IPR027417">
    <property type="entry name" value="P-loop_NTPase"/>
</dbReference>
<comment type="catalytic activity">
    <reaction evidence="8">
        <text>ATP + H2O = ADP + phosphate + H(+)</text>
        <dbReference type="Rhea" id="RHEA:13065"/>
        <dbReference type="ChEBI" id="CHEBI:15377"/>
        <dbReference type="ChEBI" id="CHEBI:15378"/>
        <dbReference type="ChEBI" id="CHEBI:30616"/>
        <dbReference type="ChEBI" id="CHEBI:43474"/>
        <dbReference type="ChEBI" id="CHEBI:456216"/>
        <dbReference type="EC" id="5.6.2.4"/>
    </reaction>
</comment>
<evidence type="ECO:0000313" key="11">
    <source>
        <dbReference type="EMBL" id="MDT0308368.1"/>
    </source>
</evidence>
<dbReference type="PROSITE" id="PS51198">
    <property type="entry name" value="UVRD_HELICASE_ATP_BIND"/>
    <property type="match status" value="1"/>
</dbReference>
<evidence type="ECO:0000256" key="4">
    <source>
        <dbReference type="ARBA" id="ARBA00022840"/>
    </source>
</evidence>
<organism evidence="11 12">
    <name type="scientific">Streptomyces boetiae</name>
    <dbReference type="NCBI Taxonomy" id="3075541"/>
    <lineage>
        <taxon>Bacteria</taxon>
        <taxon>Bacillati</taxon>
        <taxon>Actinomycetota</taxon>
        <taxon>Actinomycetes</taxon>
        <taxon>Kitasatosporales</taxon>
        <taxon>Streptomycetaceae</taxon>
        <taxon>Streptomyces</taxon>
    </lineage>
</organism>
<evidence type="ECO:0000256" key="1">
    <source>
        <dbReference type="ARBA" id="ARBA00022741"/>
    </source>
</evidence>
<comment type="caution">
    <text evidence="11">The sequence shown here is derived from an EMBL/GenBank/DDBJ whole genome shotgun (WGS) entry which is preliminary data.</text>
</comment>
<dbReference type="RefSeq" id="WP_311631317.1">
    <property type="nucleotide sequence ID" value="NZ_JAVREN010000021.1"/>
</dbReference>
<dbReference type="InterPro" id="IPR014017">
    <property type="entry name" value="DNA_helicase_UvrD-like_C"/>
</dbReference>
<dbReference type="InterPro" id="IPR000212">
    <property type="entry name" value="DNA_helicase_UvrD/REP"/>
</dbReference>
<keyword evidence="3 9" id="KW-0347">Helicase</keyword>
<evidence type="ECO:0000256" key="7">
    <source>
        <dbReference type="ARBA" id="ARBA00034808"/>
    </source>
</evidence>
<dbReference type="EMBL" id="JAVREN010000021">
    <property type="protein sequence ID" value="MDT0308368.1"/>
    <property type="molecule type" value="Genomic_DNA"/>
</dbReference>
<reference evidence="12" key="1">
    <citation type="submission" date="2023-07" db="EMBL/GenBank/DDBJ databases">
        <title>30 novel species of actinomycetes from the DSMZ collection.</title>
        <authorList>
            <person name="Nouioui I."/>
        </authorList>
    </citation>
    <scope>NUCLEOTIDE SEQUENCE [LARGE SCALE GENOMIC DNA]</scope>
    <source>
        <strain evidence="12">DSM 44917</strain>
    </source>
</reference>
<evidence type="ECO:0000256" key="5">
    <source>
        <dbReference type="ARBA" id="ARBA00023235"/>
    </source>
</evidence>
<dbReference type="Pfam" id="PF00580">
    <property type="entry name" value="UvrD-helicase"/>
    <property type="match status" value="2"/>
</dbReference>
<feature type="domain" description="UvrD-like helicase ATP-binding" evidence="10">
    <location>
        <begin position="11"/>
        <end position="276"/>
    </location>
</feature>
<dbReference type="EC" id="5.6.2.4" evidence="7"/>
<accession>A0ABU2LAR0</accession>
<evidence type="ECO:0000256" key="6">
    <source>
        <dbReference type="ARBA" id="ARBA00034617"/>
    </source>
</evidence>
<feature type="binding site" evidence="9">
    <location>
        <begin position="32"/>
        <end position="39"/>
    </location>
    <ligand>
        <name>ATP</name>
        <dbReference type="ChEBI" id="CHEBI:30616"/>
    </ligand>
</feature>
<sequence>MTPGPFEGDPPLLPEQRTVVEQPVEAKLLVTAGAGAGKTHTLIRRLEALVAEEGVATGDILVLTFSRAAVRELRERLSRQAGRSRHVRVTTFDAWALELLNESGGDGPLPGSLSFDKRIREASRVIADADRAPAWLDEVQHVVIDEVQDLVGDRREMIEVLLESYDCGFTIVGDPAQAIYGYQVTTPEERAIETNRFFDWLRNYFRDELIELSLTRNFRARTEEARTALFLEAALRNCVTLPDARSAHERLRIELAARMDFGDITVPFIRDSLRDTTASTAVLCRTNAEALLVSGWLHGADVPHQLRRPAQDRAVPSWVADVLLADPGALSMTRQRFDALAPTLLPGAVVGKTDTERLWRLLLVASRDRGGQALDLSRLRDAVRSRRLPDELTAQPPHPLVVSTFHRAKGLEFDRVLVVDPGPFEPGTDDLPADVADGARALYVAMTRPRDELYRLTPPPDARPERNGFRWVRRDRRTNRWARFGYRHWERRGLEILAGDLHAHHPAGAHHVTGDCLALQKYLREATRAGDPVEFERIDGIAEDHETRLAPGYALRHGDRVIGVASEQFRHDLYRHLQQSHTYRPRNWPRRVTDLRVDIVEAVAGEPAVALHAGLPDLGVWLVPRPTGLGRFHYDRTDED</sequence>
<dbReference type="Gene3D" id="3.40.50.300">
    <property type="entry name" value="P-loop containing nucleotide triphosphate hydrolases"/>
    <property type="match status" value="2"/>
</dbReference>
<comment type="catalytic activity">
    <reaction evidence="6">
        <text>Couples ATP hydrolysis with the unwinding of duplex DNA by translocating in the 3'-5' direction.</text>
        <dbReference type="EC" id="5.6.2.4"/>
    </reaction>
</comment>
<gene>
    <name evidence="11" type="ORF">RM780_15565</name>
</gene>
<dbReference type="InterPro" id="IPR014016">
    <property type="entry name" value="UvrD-like_ATP-bd"/>
</dbReference>
<dbReference type="SUPFAM" id="SSF52540">
    <property type="entry name" value="P-loop containing nucleoside triphosphate hydrolases"/>
    <property type="match status" value="1"/>
</dbReference>
<evidence type="ECO:0000313" key="12">
    <source>
        <dbReference type="Proteomes" id="UP001183388"/>
    </source>
</evidence>
<keyword evidence="12" id="KW-1185">Reference proteome</keyword>
<proteinExistence type="predicted"/>
<keyword evidence="2 9" id="KW-0378">Hydrolase</keyword>
<evidence type="ECO:0000256" key="3">
    <source>
        <dbReference type="ARBA" id="ARBA00022806"/>
    </source>
</evidence>
<evidence type="ECO:0000256" key="9">
    <source>
        <dbReference type="PROSITE-ProRule" id="PRU00560"/>
    </source>
</evidence>
<name>A0ABU2LAR0_9ACTN</name>